<evidence type="ECO:0000256" key="1">
    <source>
        <dbReference type="ARBA" id="ARBA00022801"/>
    </source>
</evidence>
<dbReference type="GO" id="GO:0005829">
    <property type="term" value="C:cytosol"/>
    <property type="evidence" value="ECO:0007669"/>
    <property type="project" value="TreeGrafter"/>
</dbReference>
<feature type="domain" description="Inosine/uridine-preferring nucleoside hydrolase" evidence="3">
    <location>
        <begin position="46"/>
        <end position="314"/>
    </location>
</feature>
<dbReference type="CDD" id="cd00455">
    <property type="entry name" value="nuc_hydro"/>
    <property type="match status" value="1"/>
</dbReference>
<dbReference type="Proteomes" id="UP000319949">
    <property type="component" value="Unassembled WGS sequence"/>
</dbReference>
<dbReference type="InterPro" id="IPR001910">
    <property type="entry name" value="Inosine/uridine_hydrolase_dom"/>
</dbReference>
<keyword evidence="1 4" id="KW-0378">Hydrolase</keyword>
<organism evidence="4 5">
    <name type="scientific">Bradyrhizobium stylosanthis</name>
    <dbReference type="NCBI Taxonomy" id="1803665"/>
    <lineage>
        <taxon>Bacteria</taxon>
        <taxon>Pseudomonadati</taxon>
        <taxon>Pseudomonadota</taxon>
        <taxon>Alphaproteobacteria</taxon>
        <taxon>Hyphomicrobiales</taxon>
        <taxon>Nitrobacteraceae</taxon>
        <taxon>Bradyrhizobium</taxon>
    </lineage>
</organism>
<gene>
    <name evidence="4" type="ORF">FBZ96_10665</name>
</gene>
<dbReference type="PANTHER" id="PTHR12304">
    <property type="entry name" value="INOSINE-URIDINE PREFERRING NUCLEOSIDE HYDROLASE"/>
    <property type="match status" value="1"/>
</dbReference>
<dbReference type="EMBL" id="VITK01000006">
    <property type="protein sequence ID" value="TWA97014.1"/>
    <property type="molecule type" value="Genomic_DNA"/>
</dbReference>
<name>A0A560DIV4_9BRAD</name>
<keyword evidence="5" id="KW-1185">Reference proteome</keyword>
<dbReference type="Pfam" id="PF01156">
    <property type="entry name" value="IU_nuc_hydro"/>
    <property type="match status" value="1"/>
</dbReference>
<evidence type="ECO:0000259" key="3">
    <source>
        <dbReference type="Pfam" id="PF01156"/>
    </source>
</evidence>
<dbReference type="InterPro" id="IPR036452">
    <property type="entry name" value="Ribo_hydro-like"/>
</dbReference>
<evidence type="ECO:0000313" key="4">
    <source>
        <dbReference type="EMBL" id="TWA97014.1"/>
    </source>
</evidence>
<sequence length="333" mass="36942">MGYASGLRFAQPQANPPYDLFGETSMTLTDASRLKLLEPPAGRLRVVLDTDTYNEIDDQFALVQMLLSRDRFEVEAIYAAPFFNARADSPGHGMELSYQEILRLLDRLNVAPEGLVHRGVNDYVGPGKTARTAPAVDDLIARARAGSPEHPLYVIAIGAISNVASALLSAPDIIDRIVVVWLGGHALEWPHTVEFNLKQDVGGAQVLLDSGVPLVLVPCMGVTSRLHSTVPEIERYVEPHGSIGAFLAMRFKEYSSDHMGWAKEIWDMAPVAWLLNPLWAPSVIMPAPVLTDQMTWSIDRRRHSIRYVTYVDRNAILKDFFVKLRDFAAAKVP</sequence>
<proteinExistence type="predicted"/>
<dbReference type="PANTHER" id="PTHR12304:SF4">
    <property type="entry name" value="URIDINE NUCLEOSIDASE"/>
    <property type="match status" value="1"/>
</dbReference>
<protein>
    <submittedName>
        <fullName evidence="4">Inosine-uridine nucleoside N-ribohydrolase</fullName>
    </submittedName>
</protein>
<dbReference type="InterPro" id="IPR023186">
    <property type="entry name" value="IUNH"/>
</dbReference>
<dbReference type="STRING" id="1803665.GCA_001641335_01208"/>
<keyword evidence="2" id="KW-0326">Glycosidase</keyword>
<evidence type="ECO:0000313" key="5">
    <source>
        <dbReference type="Proteomes" id="UP000319949"/>
    </source>
</evidence>
<evidence type="ECO:0000256" key="2">
    <source>
        <dbReference type="ARBA" id="ARBA00023295"/>
    </source>
</evidence>
<reference evidence="4 5" key="1">
    <citation type="submission" date="2019-06" db="EMBL/GenBank/DDBJ databases">
        <title>Genomic Encyclopedia of Type Strains, Phase IV (KMG-V): Genome sequencing to study the core and pangenomes of soil and plant-associated prokaryotes.</title>
        <authorList>
            <person name="Whitman W."/>
        </authorList>
    </citation>
    <scope>NUCLEOTIDE SEQUENCE [LARGE SCALE GENOMIC DNA]</scope>
    <source>
        <strain evidence="4 5">BR 510</strain>
    </source>
</reference>
<dbReference type="AlphaFoldDB" id="A0A560DIV4"/>
<dbReference type="SUPFAM" id="SSF53590">
    <property type="entry name" value="Nucleoside hydrolase"/>
    <property type="match status" value="1"/>
</dbReference>
<dbReference type="GO" id="GO:0008477">
    <property type="term" value="F:purine nucleosidase activity"/>
    <property type="evidence" value="ECO:0007669"/>
    <property type="project" value="TreeGrafter"/>
</dbReference>
<dbReference type="Gene3D" id="3.90.245.10">
    <property type="entry name" value="Ribonucleoside hydrolase-like"/>
    <property type="match status" value="1"/>
</dbReference>
<dbReference type="GO" id="GO:0006152">
    <property type="term" value="P:purine nucleoside catabolic process"/>
    <property type="evidence" value="ECO:0007669"/>
    <property type="project" value="TreeGrafter"/>
</dbReference>
<accession>A0A560DIV4</accession>
<comment type="caution">
    <text evidence="4">The sequence shown here is derived from an EMBL/GenBank/DDBJ whole genome shotgun (WGS) entry which is preliminary data.</text>
</comment>